<gene>
    <name evidence="1" type="ORF">ATHSA_p20019</name>
</gene>
<name>A0A6N4TEA8_9BACT</name>
<geneLocation type="plasmid" evidence="1 2">
    <name>pATS2</name>
</geneLocation>
<evidence type="ECO:0000313" key="2">
    <source>
        <dbReference type="Proteomes" id="UP000463916"/>
    </source>
</evidence>
<dbReference type="AlphaFoldDB" id="A0A6N4TEA8"/>
<reference evidence="2" key="1">
    <citation type="submission" date="2019-04" db="EMBL/GenBank/DDBJ databases">
        <title>NAS-01 Genome Sequencing.</title>
        <authorList>
            <person name="Kato S."/>
            <person name="Itoh T."/>
            <person name="Ohkuma M."/>
        </authorList>
    </citation>
    <scope>NUCLEOTIDE SEQUENCE [LARGE SCALE GENOMIC DNA]</scope>
    <source>
        <strain evidence="2">NAS-01</strain>
        <plasmid evidence="2">pATS2</plasmid>
    </source>
</reference>
<dbReference type="RefSeq" id="WP_161849057.1">
    <property type="nucleotide sequence ID" value="NZ_AP019553.1"/>
</dbReference>
<keyword evidence="2" id="KW-1185">Reference proteome</keyword>
<proteinExistence type="predicted"/>
<evidence type="ECO:0000313" key="1">
    <source>
        <dbReference type="EMBL" id="BBJ29109.1"/>
    </source>
</evidence>
<accession>A0A6N4TEA8</accession>
<dbReference type="EMBL" id="AP019553">
    <property type="protein sequence ID" value="BBJ29109.1"/>
    <property type="molecule type" value="Genomic_DNA"/>
</dbReference>
<dbReference type="OrthoDB" id="5770953at2"/>
<keyword evidence="1" id="KW-0614">Plasmid</keyword>
<sequence length="62" mass="6943">MKNTFEIRLTRNAEKDLIALKDLMNEALDELTVLKGDPYKGHALKGSIYGVRSLEFSMKGTA</sequence>
<protein>
    <submittedName>
        <fullName evidence="1">Uncharacterized protein</fullName>
    </submittedName>
</protein>
<dbReference type="Proteomes" id="UP000463916">
    <property type="component" value="Plasmid pATS2"/>
</dbReference>
<dbReference type="KEGG" id="asac:ATHSA_p20019"/>
<organism evidence="1 2">
    <name type="scientific">Athalassotoga saccharophila</name>
    <dbReference type="NCBI Taxonomy" id="1441386"/>
    <lineage>
        <taxon>Bacteria</taxon>
        <taxon>Thermotogati</taxon>
        <taxon>Thermotogota</taxon>
        <taxon>Thermotogae</taxon>
        <taxon>Mesoaciditogales</taxon>
        <taxon>Mesoaciditogaceae</taxon>
        <taxon>Athalassotoga</taxon>
    </lineage>
</organism>